<evidence type="ECO:0000256" key="5">
    <source>
        <dbReference type="SAM" id="Phobius"/>
    </source>
</evidence>
<dbReference type="AlphaFoldDB" id="A0A4Q5LL69"/>
<dbReference type="OrthoDB" id="8161897at2"/>
<reference evidence="6 7" key="1">
    <citation type="submission" date="2019-02" db="EMBL/GenBank/DDBJ databases">
        <title>Bacterial novel species Mucilaginibacter sp. 17JY9-4 isolated from soil.</title>
        <authorList>
            <person name="Jung H.-Y."/>
        </authorList>
    </citation>
    <scope>NUCLEOTIDE SEQUENCE [LARGE SCALE GENOMIC DNA]</scope>
    <source>
        <strain evidence="6 7">17JY9-4</strain>
    </source>
</reference>
<keyword evidence="3 5" id="KW-1133">Transmembrane helix</keyword>
<evidence type="ECO:0000256" key="4">
    <source>
        <dbReference type="ARBA" id="ARBA00023136"/>
    </source>
</evidence>
<keyword evidence="7" id="KW-1185">Reference proteome</keyword>
<evidence type="ECO:0000313" key="7">
    <source>
        <dbReference type="Proteomes" id="UP000293331"/>
    </source>
</evidence>
<keyword evidence="4 5" id="KW-0472">Membrane</keyword>
<evidence type="ECO:0000313" key="6">
    <source>
        <dbReference type="EMBL" id="RYU90307.1"/>
    </source>
</evidence>
<dbReference type="GO" id="GO:0016020">
    <property type="term" value="C:membrane"/>
    <property type="evidence" value="ECO:0007669"/>
    <property type="project" value="UniProtKB-SubCell"/>
</dbReference>
<feature type="transmembrane region" description="Helical" evidence="5">
    <location>
        <begin position="74"/>
        <end position="94"/>
    </location>
</feature>
<protein>
    <submittedName>
        <fullName evidence="6">DoxX family membrane protein</fullName>
    </submittedName>
</protein>
<gene>
    <name evidence="6" type="ORF">EWM62_12325</name>
</gene>
<comment type="caution">
    <text evidence="6">The sequence shown here is derived from an EMBL/GenBank/DDBJ whole genome shotgun (WGS) entry which is preliminary data.</text>
</comment>
<evidence type="ECO:0000256" key="3">
    <source>
        <dbReference type="ARBA" id="ARBA00022989"/>
    </source>
</evidence>
<keyword evidence="2 5" id="KW-0812">Transmembrane</keyword>
<proteinExistence type="predicted"/>
<dbReference type="Proteomes" id="UP000293331">
    <property type="component" value="Unassembled WGS sequence"/>
</dbReference>
<feature type="transmembrane region" description="Helical" evidence="5">
    <location>
        <begin position="100"/>
        <end position="118"/>
    </location>
</feature>
<dbReference type="EMBL" id="SEWG01000004">
    <property type="protein sequence ID" value="RYU90307.1"/>
    <property type="molecule type" value="Genomic_DNA"/>
</dbReference>
<name>A0A4Q5LL69_9SPHI</name>
<sequence>MKSITLIARLLLGFIFLVFGSDYFFHFIDKIVSFPDIGDKANNYLGAFAATGYFFPILKSIEIVCGVLLLINRYAAFIAVVVFPITLNIFLFDAFMAPSLLYMGGGMMILNVILLYAYRRSYSSILASKP</sequence>
<dbReference type="RefSeq" id="WP_129876960.1">
    <property type="nucleotide sequence ID" value="NZ_SEWG01000004.1"/>
</dbReference>
<feature type="transmembrane region" description="Helical" evidence="5">
    <location>
        <begin position="44"/>
        <end position="69"/>
    </location>
</feature>
<dbReference type="InterPro" id="IPR032808">
    <property type="entry name" value="DoxX"/>
</dbReference>
<organism evidence="6 7">
    <name type="scientific">Mucilaginibacter terrigena</name>
    <dbReference type="NCBI Taxonomy" id="2492395"/>
    <lineage>
        <taxon>Bacteria</taxon>
        <taxon>Pseudomonadati</taxon>
        <taxon>Bacteroidota</taxon>
        <taxon>Sphingobacteriia</taxon>
        <taxon>Sphingobacteriales</taxon>
        <taxon>Sphingobacteriaceae</taxon>
        <taxon>Mucilaginibacter</taxon>
    </lineage>
</organism>
<evidence type="ECO:0000256" key="1">
    <source>
        <dbReference type="ARBA" id="ARBA00004141"/>
    </source>
</evidence>
<dbReference type="Pfam" id="PF07681">
    <property type="entry name" value="DoxX"/>
    <property type="match status" value="1"/>
</dbReference>
<evidence type="ECO:0000256" key="2">
    <source>
        <dbReference type="ARBA" id="ARBA00022692"/>
    </source>
</evidence>
<accession>A0A4Q5LL69</accession>
<comment type="subcellular location">
    <subcellularLocation>
        <location evidence="1">Membrane</location>
        <topology evidence="1">Multi-pass membrane protein</topology>
    </subcellularLocation>
</comment>